<accession>A0A7S0PQ46</accession>
<dbReference type="InterPro" id="IPR017871">
    <property type="entry name" value="ABC_transporter-like_CS"/>
</dbReference>
<dbReference type="SUPFAM" id="SSF52540">
    <property type="entry name" value="P-loop containing nucleoside triphosphate hydrolases"/>
    <property type="match status" value="1"/>
</dbReference>
<evidence type="ECO:0000256" key="9">
    <source>
        <dbReference type="SAM" id="MobiDB-lite"/>
    </source>
</evidence>
<dbReference type="SMART" id="SM00382">
    <property type="entry name" value="AAA"/>
    <property type="match status" value="1"/>
</dbReference>
<dbReference type="GO" id="GO:0140359">
    <property type="term" value="F:ABC-type transporter activity"/>
    <property type="evidence" value="ECO:0007669"/>
    <property type="project" value="InterPro"/>
</dbReference>
<feature type="domain" description="ABC transporter" evidence="11">
    <location>
        <begin position="422"/>
        <end position="656"/>
    </location>
</feature>
<keyword evidence="7 10" id="KW-0472">Membrane</keyword>
<dbReference type="Pfam" id="PF00005">
    <property type="entry name" value="ABC_tran"/>
    <property type="match status" value="1"/>
</dbReference>
<dbReference type="PROSITE" id="PS50893">
    <property type="entry name" value="ABC_TRANSPORTER_2"/>
    <property type="match status" value="1"/>
</dbReference>
<feature type="transmembrane region" description="Helical" evidence="10">
    <location>
        <begin position="207"/>
        <end position="230"/>
    </location>
</feature>
<name>A0A7S0PQ46_9CHLO</name>
<proteinExistence type="inferred from homology"/>
<dbReference type="Gene3D" id="3.40.50.300">
    <property type="entry name" value="P-loop containing nucleotide triphosphate hydrolases"/>
    <property type="match status" value="1"/>
</dbReference>
<dbReference type="SUPFAM" id="SSF90123">
    <property type="entry name" value="ABC transporter transmembrane region"/>
    <property type="match status" value="1"/>
</dbReference>
<dbReference type="Gene3D" id="1.20.1560.10">
    <property type="entry name" value="ABC transporter type 1, transmembrane domain"/>
    <property type="match status" value="1"/>
</dbReference>
<sequence length="682" mass="73624">MRATVASMSSSPAAMPTRAPRARRASVRARTMGALSAPESTSNYFQANDTEFDGAIPPPPRTSNLMDVLPYLFAVSLARRGTSWRLALAIMFLVVQKSFGLAVPILFKLAVDHCTAAAALPGGLAASEAAKAAAMALVASGVLKAISGVATELRTVSFTPVAQASGRRVALEVFNHVLGLDLSFHLERRTGSLQRIIDRGTRSVSMVFRAVVFTFLPTAMELTLVCGLLWHAFSWHFVAIVLTTFTAYVWWTIHMTGVSAEKRKLANHMDGLSTGKAVDALLNYETVTFFGNIELESAQYDKLLRGYHEAALGSERASSLLNAGQAVILSTGMTIILSCAALGMWKVEPTVGASLASRVGDLVMANGLLLQLWAPLQFLGFFYRELRQSLVDMEAMFEIMATESNIPDGDVELPAREGGAELELDNVSFRYGDGRDVLKGVSLSIKPGESIGIVGPSGSGKSTLLRLIMRVYDVTGGKITLDGFDVRKLKVASLRDAVAVVPQDTVLFNDTLDHNIRYGKPSASEDEVTMAARRARLDKTIANMPAGRQTMVGERGVKLSGGEKQRVAIARAFLREPRMLVADEATSALDTATEQGILESLEEVALGRTAVFVAHRLSTVRSCDRIIVMEQGRIVEEGTHVELIEGLGRGTKIGMYANMWKAQAQEEEEKKQKPDVGVASLG</sequence>
<dbReference type="CDD" id="cd18582">
    <property type="entry name" value="ABC_6TM_ATM1_ABCB7"/>
    <property type="match status" value="1"/>
</dbReference>
<evidence type="ECO:0000256" key="5">
    <source>
        <dbReference type="ARBA" id="ARBA00022840"/>
    </source>
</evidence>
<dbReference type="GO" id="GO:0005524">
    <property type="term" value="F:ATP binding"/>
    <property type="evidence" value="ECO:0007669"/>
    <property type="project" value="UniProtKB-KW"/>
</dbReference>
<dbReference type="FunFam" id="3.40.50.300:FF:000287">
    <property type="entry name" value="Multidrug ABC transporter ATP-binding protein"/>
    <property type="match status" value="1"/>
</dbReference>
<dbReference type="PANTHER" id="PTHR24221:SF470">
    <property type="entry name" value="MITOCHONDRIAL ABC TRANSPORTER ATM"/>
    <property type="match status" value="1"/>
</dbReference>
<dbReference type="InterPro" id="IPR027417">
    <property type="entry name" value="P-loop_NTPase"/>
</dbReference>
<evidence type="ECO:0000313" key="13">
    <source>
        <dbReference type="EMBL" id="CAD8589205.1"/>
    </source>
</evidence>
<comment type="subcellular location">
    <subcellularLocation>
        <location evidence="1">Membrane</location>
        <topology evidence="1">Multi-pass membrane protein</topology>
    </subcellularLocation>
</comment>
<evidence type="ECO:0000259" key="11">
    <source>
        <dbReference type="PROSITE" id="PS50893"/>
    </source>
</evidence>
<feature type="transmembrane region" description="Helical" evidence="10">
    <location>
        <begin position="326"/>
        <end position="345"/>
    </location>
</feature>
<dbReference type="InterPro" id="IPR003593">
    <property type="entry name" value="AAA+_ATPase"/>
</dbReference>
<feature type="compositionally biased region" description="Low complexity" evidence="9">
    <location>
        <begin position="1"/>
        <end position="19"/>
    </location>
</feature>
<feature type="domain" description="ABC transmembrane type-1" evidence="12">
    <location>
        <begin position="87"/>
        <end position="388"/>
    </location>
</feature>
<keyword evidence="5" id="KW-0067">ATP-binding</keyword>
<dbReference type="InterPro" id="IPR011527">
    <property type="entry name" value="ABC1_TM_dom"/>
</dbReference>
<protein>
    <submittedName>
        <fullName evidence="13">Uncharacterized protein</fullName>
    </submittedName>
</protein>
<dbReference type="Pfam" id="PF00664">
    <property type="entry name" value="ABC_membrane"/>
    <property type="match status" value="1"/>
</dbReference>
<feature type="region of interest" description="Disordered" evidence="9">
    <location>
        <begin position="1"/>
        <end position="24"/>
    </location>
</feature>
<dbReference type="InterPro" id="IPR036640">
    <property type="entry name" value="ABC1_TM_sf"/>
</dbReference>
<reference evidence="13" key="1">
    <citation type="submission" date="2021-01" db="EMBL/GenBank/DDBJ databases">
        <authorList>
            <person name="Corre E."/>
            <person name="Pelletier E."/>
            <person name="Niang G."/>
            <person name="Scheremetjew M."/>
            <person name="Finn R."/>
            <person name="Kale V."/>
            <person name="Holt S."/>
            <person name="Cochrane G."/>
            <person name="Meng A."/>
            <person name="Brown T."/>
            <person name="Cohen L."/>
        </authorList>
    </citation>
    <scope>NUCLEOTIDE SEQUENCE</scope>
    <source>
        <strain evidence="13">Clade-D-RCC2572</strain>
    </source>
</reference>
<comment type="similarity">
    <text evidence="8">Belongs to the ABC transporter superfamily. ABCB family. Heavy Metal importer (TC 3.A.1.210) subfamily.</text>
</comment>
<keyword evidence="6 10" id="KW-1133">Transmembrane helix</keyword>
<gene>
    <name evidence="13" type="ORF">OMED0929_LOCUS7358</name>
</gene>
<keyword evidence="4" id="KW-0547">Nucleotide-binding</keyword>
<evidence type="ECO:0000256" key="8">
    <source>
        <dbReference type="ARBA" id="ARBA00024363"/>
    </source>
</evidence>
<evidence type="ECO:0000256" key="2">
    <source>
        <dbReference type="ARBA" id="ARBA00022448"/>
    </source>
</evidence>
<evidence type="ECO:0000256" key="6">
    <source>
        <dbReference type="ARBA" id="ARBA00022989"/>
    </source>
</evidence>
<organism evidence="13">
    <name type="scientific">Ostreococcus mediterraneus</name>
    <dbReference type="NCBI Taxonomy" id="1486918"/>
    <lineage>
        <taxon>Eukaryota</taxon>
        <taxon>Viridiplantae</taxon>
        <taxon>Chlorophyta</taxon>
        <taxon>Mamiellophyceae</taxon>
        <taxon>Mamiellales</taxon>
        <taxon>Bathycoccaceae</taxon>
        <taxon>Ostreococcus</taxon>
    </lineage>
</organism>
<evidence type="ECO:0000256" key="3">
    <source>
        <dbReference type="ARBA" id="ARBA00022692"/>
    </source>
</evidence>
<dbReference type="GO" id="GO:0005743">
    <property type="term" value="C:mitochondrial inner membrane"/>
    <property type="evidence" value="ECO:0007669"/>
    <property type="project" value="TreeGrafter"/>
</dbReference>
<evidence type="ECO:0000259" key="12">
    <source>
        <dbReference type="PROSITE" id="PS50929"/>
    </source>
</evidence>
<evidence type="ECO:0000256" key="4">
    <source>
        <dbReference type="ARBA" id="ARBA00022741"/>
    </source>
</evidence>
<evidence type="ECO:0000256" key="7">
    <source>
        <dbReference type="ARBA" id="ARBA00023136"/>
    </source>
</evidence>
<evidence type="ECO:0000256" key="1">
    <source>
        <dbReference type="ARBA" id="ARBA00004141"/>
    </source>
</evidence>
<evidence type="ECO:0000256" key="10">
    <source>
        <dbReference type="SAM" id="Phobius"/>
    </source>
</evidence>
<dbReference type="GO" id="GO:0006879">
    <property type="term" value="P:intracellular iron ion homeostasis"/>
    <property type="evidence" value="ECO:0007669"/>
    <property type="project" value="TreeGrafter"/>
</dbReference>
<dbReference type="PROSITE" id="PS50929">
    <property type="entry name" value="ABC_TM1F"/>
    <property type="match status" value="1"/>
</dbReference>
<dbReference type="EMBL" id="HBEW01008740">
    <property type="protein sequence ID" value="CAD8589205.1"/>
    <property type="molecule type" value="Transcribed_RNA"/>
</dbReference>
<dbReference type="GO" id="GO:0016887">
    <property type="term" value="F:ATP hydrolysis activity"/>
    <property type="evidence" value="ECO:0007669"/>
    <property type="project" value="InterPro"/>
</dbReference>
<dbReference type="InterPro" id="IPR003439">
    <property type="entry name" value="ABC_transporter-like_ATP-bd"/>
</dbReference>
<dbReference type="PROSITE" id="PS00211">
    <property type="entry name" value="ABC_TRANSPORTER_1"/>
    <property type="match status" value="1"/>
</dbReference>
<dbReference type="AlphaFoldDB" id="A0A7S0PQ46"/>
<dbReference type="InterPro" id="IPR039421">
    <property type="entry name" value="Type_1_exporter"/>
</dbReference>
<keyword evidence="3 10" id="KW-0812">Transmembrane</keyword>
<keyword evidence="2" id="KW-0813">Transport</keyword>
<feature type="transmembrane region" description="Helical" evidence="10">
    <location>
        <begin position="236"/>
        <end position="253"/>
    </location>
</feature>
<dbReference type="PANTHER" id="PTHR24221">
    <property type="entry name" value="ATP-BINDING CASSETTE SUB-FAMILY B"/>
    <property type="match status" value="1"/>
</dbReference>